<dbReference type="AlphaFoldDB" id="A0A1H3AG56"/>
<protein>
    <submittedName>
        <fullName evidence="2">Uncharacterized protein</fullName>
    </submittedName>
</protein>
<evidence type="ECO:0000313" key="3">
    <source>
        <dbReference type="Proteomes" id="UP000182573"/>
    </source>
</evidence>
<name>A0A1H3AG56_HALVA</name>
<reference evidence="2 3" key="1">
    <citation type="submission" date="2016-10" db="EMBL/GenBank/DDBJ databases">
        <authorList>
            <person name="de Groot N.N."/>
        </authorList>
    </citation>
    <scope>NUCLEOTIDE SEQUENCE [LARGE SCALE GENOMIC DNA]</scope>
    <source>
        <strain evidence="2 3">DSM 3756</strain>
    </source>
</reference>
<dbReference type="RefSeq" id="WP_004515752.1">
    <property type="nucleotide sequence ID" value="NZ_FNOF01000024.1"/>
</dbReference>
<proteinExistence type="predicted"/>
<dbReference type="STRING" id="28442.SAMN05443574_12428"/>
<organism evidence="2 3">
    <name type="scientific">Haloarcula vallismortis</name>
    <name type="common">Halobacterium vallismortis</name>
    <dbReference type="NCBI Taxonomy" id="28442"/>
    <lineage>
        <taxon>Archaea</taxon>
        <taxon>Methanobacteriati</taxon>
        <taxon>Methanobacteriota</taxon>
        <taxon>Stenosarchaea group</taxon>
        <taxon>Halobacteria</taxon>
        <taxon>Halobacteriales</taxon>
        <taxon>Haloarculaceae</taxon>
        <taxon>Haloarcula</taxon>
    </lineage>
</organism>
<keyword evidence="1" id="KW-1133">Transmembrane helix</keyword>
<evidence type="ECO:0000256" key="1">
    <source>
        <dbReference type="SAM" id="Phobius"/>
    </source>
</evidence>
<gene>
    <name evidence="2" type="ORF">SAMN05443574_12428</name>
</gene>
<keyword evidence="1" id="KW-0812">Transmembrane</keyword>
<dbReference type="Proteomes" id="UP000182573">
    <property type="component" value="Unassembled WGS sequence"/>
</dbReference>
<accession>A0A1H3AG56</accession>
<evidence type="ECO:0000313" key="2">
    <source>
        <dbReference type="EMBL" id="SDX28154.1"/>
    </source>
</evidence>
<keyword evidence="1" id="KW-0472">Membrane</keyword>
<feature type="transmembrane region" description="Helical" evidence="1">
    <location>
        <begin position="5"/>
        <end position="23"/>
    </location>
</feature>
<sequence>MADNIFDWLLLAFVPIYAAIGVYKLLNGQDGFVWLACAWFIYWFYRESKKAESLEEQLENTVSDGPIQVDPEPEEVELKIQDTKNSAGEVENLND</sequence>
<dbReference type="EMBL" id="FNOF01000024">
    <property type="protein sequence ID" value="SDX28154.1"/>
    <property type="molecule type" value="Genomic_DNA"/>
</dbReference>